<proteinExistence type="predicted"/>
<dbReference type="InterPro" id="IPR008969">
    <property type="entry name" value="CarboxyPept-like_regulatory"/>
</dbReference>
<evidence type="ECO:0000256" key="1">
    <source>
        <dbReference type="SAM" id="SignalP"/>
    </source>
</evidence>
<dbReference type="Proteomes" id="UP000488936">
    <property type="component" value="Unassembled WGS sequence"/>
</dbReference>
<name>A0A7K1GKQ1_9FLAO</name>
<keyword evidence="2" id="KW-0645">Protease</keyword>
<accession>A0A7K1GKQ1</accession>
<dbReference type="GO" id="GO:0004180">
    <property type="term" value="F:carboxypeptidase activity"/>
    <property type="evidence" value="ECO:0007669"/>
    <property type="project" value="UniProtKB-KW"/>
</dbReference>
<dbReference type="EMBL" id="WMJY01000009">
    <property type="protein sequence ID" value="MTH29396.1"/>
    <property type="molecule type" value="Genomic_DNA"/>
</dbReference>
<evidence type="ECO:0000313" key="2">
    <source>
        <dbReference type="EMBL" id="MTH29396.1"/>
    </source>
</evidence>
<dbReference type="RefSeq" id="WP_155035395.1">
    <property type="nucleotide sequence ID" value="NZ_JAYMMG010000005.1"/>
</dbReference>
<keyword evidence="1" id="KW-0732">Signal</keyword>
<comment type="caution">
    <text evidence="2">The sequence shown here is derived from an EMBL/GenBank/DDBJ whole genome shotgun (WGS) entry which is preliminary data.</text>
</comment>
<dbReference type="InterPro" id="IPR043741">
    <property type="entry name" value="DUF5686"/>
</dbReference>
<organism evidence="2 3">
    <name type="scientific">Myroides pelagicus</name>
    <dbReference type="NCBI Taxonomy" id="270914"/>
    <lineage>
        <taxon>Bacteria</taxon>
        <taxon>Pseudomonadati</taxon>
        <taxon>Bacteroidota</taxon>
        <taxon>Flavobacteriia</taxon>
        <taxon>Flavobacteriales</taxon>
        <taxon>Flavobacteriaceae</taxon>
        <taxon>Myroides</taxon>
    </lineage>
</organism>
<dbReference type="Gene3D" id="2.60.40.1120">
    <property type="entry name" value="Carboxypeptidase-like, regulatory domain"/>
    <property type="match status" value="1"/>
</dbReference>
<evidence type="ECO:0000313" key="3">
    <source>
        <dbReference type="Proteomes" id="UP000488936"/>
    </source>
</evidence>
<dbReference type="AlphaFoldDB" id="A0A7K1GKQ1"/>
<reference evidence="2 3" key="1">
    <citation type="journal article" date="2006" name="Int. J. Syst. Evol. Microbiol.">
        <title>Myroides pelagicus sp. nov., isolated from seawater in Thailand.</title>
        <authorList>
            <person name="Yoon J."/>
            <person name="Maneerat S."/>
            <person name="Kawai F."/>
            <person name="Yokota A."/>
        </authorList>
    </citation>
    <scope>NUCLEOTIDE SEQUENCE [LARGE SCALE GENOMIC DNA]</scope>
    <source>
        <strain evidence="2 3">SM1T</strain>
    </source>
</reference>
<keyword evidence="3" id="KW-1185">Reference proteome</keyword>
<dbReference type="OrthoDB" id="983143at2"/>
<feature type="signal peptide" evidence="1">
    <location>
        <begin position="1"/>
        <end position="18"/>
    </location>
</feature>
<keyword evidence="2" id="KW-0378">Hydrolase</keyword>
<dbReference type="Pfam" id="PF18939">
    <property type="entry name" value="DUF5686"/>
    <property type="match status" value="1"/>
</dbReference>
<protein>
    <submittedName>
        <fullName evidence="2">Carboxypeptidase-like regulatory domain-containing protein</fullName>
    </submittedName>
</protein>
<keyword evidence="2" id="KW-0121">Carboxypeptidase</keyword>
<sequence>MKYILTIIFVLSIQLASAQVRGIITDSKGKPISFVTVVLEDTQQGVLSNEKGEYTLSTKGINKDIATIVYQLIGYQTKRENVNIKSGVEEKNVVLVEESIALSDIEIQVVNDSGEALIRRAIQSKKTNTSQVSAFEVDFYSKGMIKSLKIPKVLLNKLEEGEVKNQGIDSVGKGILYLSETVSKVKYQKPNKLREHIVASKVSGSNNGYSFNTADESFYDFYDNIVEVGDVKTKMISPIADQALSYYTYKIEAIFTDNGKKINKVKVIPKVRTKPVFTGYIYIEEERAALYGLDLEATGTSLQQPFYETVSISQTFVYDEKVRQWIKKSQNIELMFNVLGVKGKGAFLSVFNNYNFNPQFTQSTFGKELLSFAKDVNKKPDDYWEDNRYFSLTTEEMNDYRVKDSILKIKESPVYIDSIRRKYNTFHWEDIALGYTYKSKEDKVTFNYGGILDLNKIGFNTVQGFYMGTNISLSFHNREKKSLTKLSSSFNYGTASERFRAYGGVEHYFGDDRRTSIYAYGGTQISQFHKQNIEEYLNTAFSLLMRKNYAKYYNNENAYVGVRSSFFDRSLRFNTLIGYEQRKPLYNNANGSFYTGNRNYTSNNPLALTDYHNAAISDHSIFKFKLNANIYLGQKYITYPETRYYVPNRKYPLINIAYEKGFGGSERKYNYDYVQLKVKQNVELSNKGEFAYTIRGGHYFGGEHISFVDRVHFTGNESHLNLSSNYLSSFNLLPYYRLSTNKSFVETHLQYDFKGFLMNKVPLLRLTGWNTVLGYHHASVSDNKPYQEFTVGFSNVGFGQFKFFRIDYVRSYNGTSFIKDGVMIGIKTDF</sequence>
<gene>
    <name evidence="2" type="ORF">GJV77_05600</name>
</gene>
<dbReference type="SUPFAM" id="SSF49464">
    <property type="entry name" value="Carboxypeptidase regulatory domain-like"/>
    <property type="match status" value="1"/>
</dbReference>
<dbReference type="Pfam" id="PF13715">
    <property type="entry name" value="CarbopepD_reg_2"/>
    <property type="match status" value="1"/>
</dbReference>
<feature type="chain" id="PRO_5029524350" evidence="1">
    <location>
        <begin position="19"/>
        <end position="830"/>
    </location>
</feature>